<dbReference type="PANTHER" id="PTHR43800:SF1">
    <property type="entry name" value="PEPTIDYL-LYSINE N-ACETYLTRANSFERASE YJAB"/>
    <property type="match status" value="1"/>
</dbReference>
<dbReference type="PATRIC" id="fig|1423792.3.peg.876"/>
<keyword evidence="1 4" id="KW-0808">Transferase</keyword>
<evidence type="ECO:0000313" key="5">
    <source>
        <dbReference type="Proteomes" id="UP000051330"/>
    </source>
</evidence>
<keyword evidence="5" id="KW-1185">Reference proteome</keyword>
<dbReference type="Pfam" id="PF00583">
    <property type="entry name" value="Acetyltransf_1"/>
    <property type="match status" value="1"/>
</dbReference>
<accession>A0A0R1MS78</accession>
<evidence type="ECO:0000313" key="4">
    <source>
        <dbReference type="EMBL" id="KRL11133.1"/>
    </source>
</evidence>
<organism evidence="4 5">
    <name type="scientific">Schleiferilactobacillus perolens DSM 12744</name>
    <dbReference type="NCBI Taxonomy" id="1423792"/>
    <lineage>
        <taxon>Bacteria</taxon>
        <taxon>Bacillati</taxon>
        <taxon>Bacillota</taxon>
        <taxon>Bacilli</taxon>
        <taxon>Lactobacillales</taxon>
        <taxon>Lactobacillaceae</taxon>
        <taxon>Schleiferilactobacillus</taxon>
    </lineage>
</organism>
<evidence type="ECO:0000256" key="2">
    <source>
        <dbReference type="ARBA" id="ARBA00023315"/>
    </source>
</evidence>
<evidence type="ECO:0000256" key="1">
    <source>
        <dbReference type="ARBA" id="ARBA00022679"/>
    </source>
</evidence>
<dbReference type="STRING" id="1423792.FD09_GL000863"/>
<feature type="domain" description="N-acetyltransferase" evidence="3">
    <location>
        <begin position="4"/>
        <end position="162"/>
    </location>
</feature>
<gene>
    <name evidence="4" type="ORF">FD09_GL000863</name>
</gene>
<dbReference type="Proteomes" id="UP000051330">
    <property type="component" value="Unassembled WGS sequence"/>
</dbReference>
<name>A0A0R1MS78_9LACO</name>
<evidence type="ECO:0000259" key="3">
    <source>
        <dbReference type="PROSITE" id="PS51186"/>
    </source>
</evidence>
<dbReference type="InterPro" id="IPR016181">
    <property type="entry name" value="Acyl_CoA_acyltransferase"/>
</dbReference>
<dbReference type="EMBL" id="AZEC01000013">
    <property type="protein sequence ID" value="KRL11133.1"/>
    <property type="molecule type" value="Genomic_DNA"/>
</dbReference>
<keyword evidence="2" id="KW-0012">Acyltransferase</keyword>
<dbReference type="CDD" id="cd04301">
    <property type="entry name" value="NAT_SF"/>
    <property type="match status" value="1"/>
</dbReference>
<dbReference type="GO" id="GO:0016747">
    <property type="term" value="F:acyltransferase activity, transferring groups other than amino-acyl groups"/>
    <property type="evidence" value="ECO:0007669"/>
    <property type="project" value="InterPro"/>
</dbReference>
<reference evidence="4 5" key="1">
    <citation type="journal article" date="2015" name="Genome Announc.">
        <title>Expanding the biotechnology potential of lactobacilli through comparative genomics of 213 strains and associated genera.</title>
        <authorList>
            <person name="Sun Z."/>
            <person name="Harris H.M."/>
            <person name="McCann A."/>
            <person name="Guo C."/>
            <person name="Argimon S."/>
            <person name="Zhang W."/>
            <person name="Yang X."/>
            <person name="Jeffery I.B."/>
            <person name="Cooney J.C."/>
            <person name="Kagawa T.F."/>
            <person name="Liu W."/>
            <person name="Song Y."/>
            <person name="Salvetti E."/>
            <person name="Wrobel A."/>
            <person name="Rasinkangas P."/>
            <person name="Parkhill J."/>
            <person name="Rea M.C."/>
            <person name="O'Sullivan O."/>
            <person name="Ritari J."/>
            <person name="Douillard F.P."/>
            <person name="Paul Ross R."/>
            <person name="Yang R."/>
            <person name="Briner A.E."/>
            <person name="Felis G.E."/>
            <person name="de Vos W.M."/>
            <person name="Barrangou R."/>
            <person name="Klaenhammer T.R."/>
            <person name="Caufield P.W."/>
            <person name="Cui Y."/>
            <person name="Zhang H."/>
            <person name="O'Toole P.W."/>
        </authorList>
    </citation>
    <scope>NUCLEOTIDE SEQUENCE [LARGE SCALE GENOMIC DNA]</scope>
    <source>
        <strain evidence="4 5">DSM 12744</strain>
    </source>
</reference>
<dbReference type="AlphaFoldDB" id="A0A0R1MS78"/>
<dbReference type="PANTHER" id="PTHR43800">
    <property type="entry name" value="PEPTIDYL-LYSINE N-ACETYLTRANSFERASE YJAB"/>
    <property type="match status" value="1"/>
</dbReference>
<dbReference type="PROSITE" id="PS51186">
    <property type="entry name" value="GNAT"/>
    <property type="match status" value="1"/>
</dbReference>
<protein>
    <submittedName>
        <fullName evidence="4">Gnat family acetyltransferase</fullName>
    </submittedName>
</protein>
<proteinExistence type="predicted"/>
<dbReference type="Gene3D" id="3.40.630.30">
    <property type="match status" value="1"/>
</dbReference>
<dbReference type="InterPro" id="IPR000182">
    <property type="entry name" value="GNAT_dom"/>
</dbReference>
<dbReference type="OrthoDB" id="5292888at2"/>
<dbReference type="SUPFAM" id="SSF55729">
    <property type="entry name" value="Acyl-CoA N-acyltransferases (Nat)"/>
    <property type="match status" value="1"/>
</dbReference>
<comment type="caution">
    <text evidence="4">The sequence shown here is derived from an EMBL/GenBank/DDBJ whole genome shotgun (WGS) entry which is preliminary data.</text>
</comment>
<dbReference type="RefSeq" id="WP_057821872.1">
    <property type="nucleotide sequence ID" value="NZ_AZEC01000013.1"/>
</dbReference>
<sequence>MTKYTIRAATAHEDFAAIQRLYLKTWQDAYRDILPAGFLGQLNVTSWHPEERWQHTFLAFNQDRQVVGVCSYGPARKKEFSGFGEVYSIYVDADVEGQGIGTQLLQAAIKKLHESYAKIYLIVLVANDSARQFYGHNGFQPYGEPEITATPYGNIREIAYIREETG</sequence>